<sequence length="157" mass="17236">MKNILLVVSILFLVLSCKKDKENLRQPVTENNAAIVTDTTLINGVLLELIDNNGKAELKINSKISGSGNIKISPPCYFLRREGNKVENFPYPDAGVDHTLVILGNIDKRSGRICGKGLQGLLFKKDSIIITPRTLTHSLTCADSGADEKIFWGFAHD</sequence>
<dbReference type="eggNOG" id="ENOG502ZSW5">
    <property type="taxonomic scope" value="Bacteria"/>
</dbReference>
<organism evidence="1 2">
    <name type="scientific">Chryseobacterium oranimense</name>
    <dbReference type="NCBI Taxonomy" id="421058"/>
    <lineage>
        <taxon>Bacteria</taxon>
        <taxon>Pseudomonadati</taxon>
        <taxon>Bacteroidota</taxon>
        <taxon>Flavobacteriia</taxon>
        <taxon>Flavobacteriales</taxon>
        <taxon>Weeksellaceae</taxon>
        <taxon>Chryseobacterium group</taxon>
        <taxon>Chryseobacterium</taxon>
    </lineage>
</organism>
<reference evidence="2" key="1">
    <citation type="submission" date="2016-11" db="EMBL/GenBank/DDBJ databases">
        <authorList>
            <person name="Varghese N."/>
            <person name="Submissions S."/>
        </authorList>
    </citation>
    <scope>NUCLEOTIDE SEQUENCE [LARGE SCALE GENOMIC DNA]</scope>
    <source>
        <strain evidence="2">DSM 19055</strain>
    </source>
</reference>
<keyword evidence="2" id="KW-1185">Reference proteome</keyword>
<dbReference type="Proteomes" id="UP000184047">
    <property type="component" value="Unassembled WGS sequence"/>
</dbReference>
<proteinExistence type="predicted"/>
<name>A0A1M5VAF2_9FLAO</name>
<dbReference type="AlphaFoldDB" id="A0A1M5VAF2"/>
<dbReference type="OrthoDB" id="1270961at2"/>
<accession>A0A1M5VAF2</accession>
<gene>
    <name evidence="1" type="ORF">SAMN05421866_3518</name>
</gene>
<dbReference type="PROSITE" id="PS51257">
    <property type="entry name" value="PROKAR_LIPOPROTEIN"/>
    <property type="match status" value="1"/>
</dbReference>
<dbReference type="RefSeq" id="WP_139258907.1">
    <property type="nucleotide sequence ID" value="NZ_FQWT01000006.1"/>
</dbReference>
<evidence type="ECO:0008006" key="3">
    <source>
        <dbReference type="Google" id="ProtNLM"/>
    </source>
</evidence>
<dbReference type="EMBL" id="FQWT01000006">
    <property type="protein sequence ID" value="SHH72229.1"/>
    <property type="molecule type" value="Genomic_DNA"/>
</dbReference>
<evidence type="ECO:0000313" key="2">
    <source>
        <dbReference type="Proteomes" id="UP000184047"/>
    </source>
</evidence>
<dbReference type="STRING" id="421058.SAMN05421866_3518"/>
<evidence type="ECO:0000313" key="1">
    <source>
        <dbReference type="EMBL" id="SHH72229.1"/>
    </source>
</evidence>
<protein>
    <recommendedName>
        <fullName evidence="3">Lipoprotein</fullName>
    </recommendedName>
</protein>